<evidence type="ECO:0000313" key="2">
    <source>
        <dbReference type="EMBL" id="VAW69881.1"/>
    </source>
</evidence>
<keyword evidence="1" id="KW-1133">Transmembrane helix</keyword>
<sequence length="115" mass="12520">MLAFVVSEWQIAAAFLVAIIAVPLTIVFSTHIYEVVLNGEAFNISDVFMVSSLFILGGIPLYFAFVMPLYYALKLLSFPVAISFPLAVTAFIVTLFVLFATGSWGYLVLLVVAAC</sequence>
<accession>A0A3B0XQQ0</accession>
<proteinExistence type="predicted"/>
<gene>
    <name evidence="2" type="ORF">MNBD_GAMMA09-3810</name>
</gene>
<keyword evidence="1" id="KW-0812">Transmembrane</keyword>
<feature type="transmembrane region" description="Helical" evidence="1">
    <location>
        <begin position="80"/>
        <end position="100"/>
    </location>
</feature>
<feature type="non-terminal residue" evidence="2">
    <location>
        <position position="115"/>
    </location>
</feature>
<dbReference type="AlphaFoldDB" id="A0A3B0XQQ0"/>
<evidence type="ECO:0000256" key="1">
    <source>
        <dbReference type="SAM" id="Phobius"/>
    </source>
</evidence>
<protein>
    <submittedName>
        <fullName evidence="2">Uncharacterized protein</fullName>
    </submittedName>
</protein>
<feature type="transmembrane region" description="Helical" evidence="1">
    <location>
        <begin position="53"/>
        <end position="73"/>
    </location>
</feature>
<feature type="transmembrane region" description="Helical" evidence="1">
    <location>
        <begin position="12"/>
        <end position="33"/>
    </location>
</feature>
<organism evidence="2">
    <name type="scientific">hydrothermal vent metagenome</name>
    <dbReference type="NCBI Taxonomy" id="652676"/>
    <lineage>
        <taxon>unclassified sequences</taxon>
        <taxon>metagenomes</taxon>
        <taxon>ecological metagenomes</taxon>
    </lineage>
</organism>
<reference evidence="2" key="1">
    <citation type="submission" date="2018-06" db="EMBL/GenBank/DDBJ databases">
        <authorList>
            <person name="Zhirakovskaya E."/>
        </authorList>
    </citation>
    <scope>NUCLEOTIDE SEQUENCE</scope>
</reference>
<keyword evidence="1" id="KW-0472">Membrane</keyword>
<name>A0A3B0XQQ0_9ZZZZ</name>
<dbReference type="EMBL" id="UOFI01000180">
    <property type="protein sequence ID" value="VAW69881.1"/>
    <property type="molecule type" value="Genomic_DNA"/>
</dbReference>